<feature type="compositionally biased region" description="Low complexity" evidence="2">
    <location>
        <begin position="1385"/>
        <end position="1402"/>
    </location>
</feature>
<accession>W6USE7</accession>
<dbReference type="OrthoDB" id="6147534at2759"/>
<feature type="compositionally biased region" description="Pro residues" evidence="2">
    <location>
        <begin position="1174"/>
        <end position="1186"/>
    </location>
</feature>
<dbReference type="InterPro" id="IPR051412">
    <property type="entry name" value="Formin_Homology_Diaphanous_sf"/>
</dbReference>
<feature type="compositionally biased region" description="Basic and acidic residues" evidence="2">
    <location>
        <begin position="774"/>
        <end position="784"/>
    </location>
</feature>
<dbReference type="PANTHER" id="PTHR45691">
    <property type="entry name" value="PROTEIN DIAPHANOUS"/>
    <property type="match status" value="1"/>
</dbReference>
<dbReference type="GO" id="GO:0030041">
    <property type="term" value="P:actin filament polymerization"/>
    <property type="evidence" value="ECO:0007669"/>
    <property type="project" value="TreeGrafter"/>
</dbReference>
<dbReference type="Proteomes" id="UP000019149">
    <property type="component" value="Unassembled WGS sequence"/>
</dbReference>
<gene>
    <name evidence="5" type="ORF">EGR_08790</name>
</gene>
<dbReference type="Gene3D" id="2.30.30.490">
    <property type="match status" value="1"/>
</dbReference>
<reference evidence="5 6" key="1">
    <citation type="journal article" date="2013" name="Nat. Genet.">
        <title>The genome of the hydatid tapeworm Echinococcus granulosus.</title>
        <authorList>
            <person name="Zheng H."/>
            <person name="Zhang W."/>
            <person name="Zhang L."/>
            <person name="Zhang Z."/>
            <person name="Li J."/>
            <person name="Lu G."/>
            <person name="Zhu Y."/>
            <person name="Wang Y."/>
            <person name="Huang Y."/>
            <person name="Liu J."/>
            <person name="Kang H."/>
            <person name="Chen J."/>
            <person name="Wang L."/>
            <person name="Chen A."/>
            <person name="Yu S."/>
            <person name="Gao Z."/>
            <person name="Jin L."/>
            <person name="Gu W."/>
            <person name="Wang Z."/>
            <person name="Zhao L."/>
            <person name="Shi B."/>
            <person name="Wen H."/>
            <person name="Lin R."/>
            <person name="Jones M.K."/>
            <person name="Brejova B."/>
            <person name="Vinar T."/>
            <person name="Zhao G."/>
            <person name="McManus D.P."/>
            <person name="Chen Z."/>
            <person name="Zhou Y."/>
            <person name="Wang S."/>
        </authorList>
    </citation>
    <scope>NUCLEOTIDE SEQUENCE [LARGE SCALE GENOMIC DNA]</scope>
</reference>
<comment type="caution">
    <text evidence="5">The sequence shown here is derived from an EMBL/GenBank/DDBJ whole genome shotgun (WGS) entry which is preliminary data.</text>
</comment>
<feature type="compositionally biased region" description="Low complexity" evidence="2">
    <location>
        <begin position="1594"/>
        <end position="1605"/>
    </location>
</feature>
<feature type="compositionally biased region" description="Polar residues" evidence="2">
    <location>
        <begin position="53"/>
        <end position="63"/>
    </location>
</feature>
<feature type="region of interest" description="Disordered" evidence="2">
    <location>
        <begin position="1585"/>
        <end position="1689"/>
    </location>
</feature>
<dbReference type="Gene3D" id="4.10.1240.50">
    <property type="match status" value="1"/>
</dbReference>
<feature type="region of interest" description="Disordered" evidence="2">
    <location>
        <begin position="639"/>
        <end position="664"/>
    </location>
</feature>
<evidence type="ECO:0000256" key="1">
    <source>
        <dbReference type="ARBA" id="ARBA00023242"/>
    </source>
</evidence>
<evidence type="ECO:0000313" key="6">
    <source>
        <dbReference type="Proteomes" id="UP000019149"/>
    </source>
</evidence>
<dbReference type="InterPro" id="IPR001025">
    <property type="entry name" value="BAH_dom"/>
</dbReference>
<feature type="compositionally biased region" description="Acidic residues" evidence="2">
    <location>
        <begin position="533"/>
        <end position="544"/>
    </location>
</feature>
<organism evidence="5 6">
    <name type="scientific">Echinococcus granulosus</name>
    <name type="common">Hydatid tapeworm</name>
    <dbReference type="NCBI Taxonomy" id="6210"/>
    <lineage>
        <taxon>Eukaryota</taxon>
        <taxon>Metazoa</taxon>
        <taxon>Spiralia</taxon>
        <taxon>Lophotrochozoa</taxon>
        <taxon>Platyhelminthes</taxon>
        <taxon>Cestoda</taxon>
        <taxon>Eucestoda</taxon>
        <taxon>Cyclophyllidea</taxon>
        <taxon>Taeniidae</taxon>
        <taxon>Echinococcus</taxon>
        <taxon>Echinococcus granulosus group</taxon>
    </lineage>
</organism>
<protein>
    <submittedName>
        <fullName evidence="5">Metastasis-associated protein MTA3</fullName>
    </submittedName>
</protein>
<dbReference type="GeneID" id="36344505"/>
<feature type="region of interest" description="Disordered" evidence="2">
    <location>
        <begin position="1385"/>
        <end position="1537"/>
    </location>
</feature>
<dbReference type="GO" id="GO:0005884">
    <property type="term" value="C:actin filament"/>
    <property type="evidence" value="ECO:0007669"/>
    <property type="project" value="TreeGrafter"/>
</dbReference>
<sequence length="1689" mass="184310">MDSVGSGPFVTLQVDGRIEKMATDAINTLEAVPTTGDDEPVKPSLTAEETIMDSHQNNDSSTPEPVKELPLRRSNRGKGRSDRVNHGDERVQSCVFATVEYKPSDYVYFEEADSDCYAIGIIDEIKLSRREKCTLVVKYFWRTFDVPEVSKQALLDRESADKGDSRILARELFITDLQTSIDSTLLRGKCSVAQFPELINALESFDPNVEDSFYYVYAFNPESKRLLSIRAEIKIGPAYQATWLPPYRGTHPITHRCDKHNSVLNRLRETQNTAAEVLLRKSLKRQHCCLEASRTSTSHCEHVCLLRVEESPPKQWEELIWHPEGLETSLPFREEAEEAEGDAESEGIRGDFTDRRLKTYLDAVRSLVAIFAFGGADDDLISAENGHVVANLVATTQHAYDTLHACGYDVARALEAIRDNPVVSLDTPQHWTAEQVRRFYAAIKVHGKNFHAIHKDYFSPITAVDPITGIGGGAVVEALTSRNARGRKRRGNAQADAKIATTAVAELDTIKKDEEDDKPECDTKETMKNAETNDGEIEDEETEDVKDGEGEICRSTRTLFQPTREKTVKQLVTFYYYWKRKSTSNITSAAAHAAAVAAAAAAAAVNTGTPFRGSTVEANFNRGFAATKKRKTGIIECSDSTVMNSNNPPESENDETGVDTPRTDLAASPADMAAVVTDVIDEGEEPSKTSEDSTEVVRLCRNCCAEPIESPSPLSTMTQKHHQAGVERPLVTHVCAKCRMHWRKYGEVPKFPPDKSTIPPVEQVEGQEEEEELEVKADKTSGEKATRIEAAASTAQQLQDGVTSVENHRKKSMLANATKMARMSGVEEATSEMPPDSVCSFCDAYSPTYASCWPSPLLKLDGASSDSKLYFTTAPPSTDPITIRSVSPPSGDQRPIAVTPEPVSVGDASTLIEARAGVASTPCSSGIHMSKYSSLRNIWDRSIGLPSSLSSVSSASSEVQNLSSCARTDAEFMAATTASEAQPSQLASFQLPQPNPSASLPPLKRFTNYMASAAAAAADFGASGFNFPFDKEQMQILMQQYFSKTSEASQQLHQQQQQQQQQPMELTAKARAPPPPPPAVPPASPHLAMNEPSLLTSSKCFVPSVDQPLNLKGPIRATTHARGTFYPPTGVPPSGPTASMPRQQQQATAMLSMRSSNVSGGAGRYSSTSGGGLRPPPPPPPPPPSPFGGGLGGRPSSSTASARFQCASGSSLAVAHSMEAIPTEPALINAFVKDQFIASSMARSGNFQQLQHHQQSQQQRSSIPATRAGGIPVESVEKMNQMLASFAAGGGQKGSTLPPSQKQQQQQHSRDAVMDVATAAALRSHTSIGEARNADVMHRYQMAYQQQQQQQQQQQWEQQMQQLQRFLQTVTPQQQQQVMMMLFSQIHHQQQQQQQQQQSHQHPPTPPNRLAQPPPTFHHHHQQHSSMPSSFAPPPPAPAPAPAPQSQYRMQNSGGYSQQSQQKTRIPPTPSLASSSSTSSLATAATAVTAPTSVSSSVLSNSNSGFHRNPSVFLSQQQQQQQQELQPSPQMQPSPWSMDYYSNLANFSPKLAQMSQLSQFLKLYDAPNPAIVAAAIAAAANAVDSTPLRHQQHQHLQQQEQQQQHQHQHHLRAGANSSSSTQPLPPPPPPPAPPPPLQPSVSASASSRAVMALQESEALSELLRLMAQHHSPQSNSGHHHRHHHQHQQQ</sequence>
<evidence type="ECO:0000259" key="3">
    <source>
        <dbReference type="PROSITE" id="PS51038"/>
    </source>
</evidence>
<dbReference type="InterPro" id="IPR043151">
    <property type="entry name" value="BAH_sf"/>
</dbReference>
<dbReference type="EMBL" id="APAU02000119">
    <property type="protein sequence ID" value="EUB56364.1"/>
    <property type="molecule type" value="Genomic_DNA"/>
</dbReference>
<dbReference type="PANTHER" id="PTHR45691:SF6">
    <property type="entry name" value="PROTEIN DIAPHANOUS"/>
    <property type="match status" value="1"/>
</dbReference>
<dbReference type="InterPro" id="IPR000949">
    <property type="entry name" value="ELM2_dom"/>
</dbReference>
<dbReference type="SMART" id="SM00439">
    <property type="entry name" value="BAH"/>
    <property type="match status" value="1"/>
</dbReference>
<feature type="region of interest" description="Disordered" evidence="2">
    <location>
        <begin position="51"/>
        <end position="85"/>
    </location>
</feature>
<feature type="compositionally biased region" description="Pro residues" evidence="2">
    <location>
        <begin position="1072"/>
        <end position="1084"/>
    </location>
</feature>
<feature type="compositionally biased region" description="Low complexity" evidence="2">
    <location>
        <begin position="1248"/>
        <end position="1262"/>
    </location>
</feature>
<feature type="compositionally biased region" description="Pro residues" evidence="2">
    <location>
        <begin position="1623"/>
        <end position="1638"/>
    </location>
</feature>
<dbReference type="GO" id="GO:0003682">
    <property type="term" value="F:chromatin binding"/>
    <property type="evidence" value="ECO:0007669"/>
    <property type="project" value="InterPro"/>
</dbReference>
<proteinExistence type="predicted"/>
<feature type="compositionally biased region" description="Low complexity" evidence="2">
    <location>
        <begin position="1050"/>
        <end position="1062"/>
    </location>
</feature>
<dbReference type="PROSITE" id="PS51038">
    <property type="entry name" value="BAH"/>
    <property type="match status" value="1"/>
</dbReference>
<feature type="region of interest" description="Disordered" evidence="2">
    <location>
        <begin position="1288"/>
        <end position="1310"/>
    </location>
</feature>
<keyword evidence="6" id="KW-1185">Reference proteome</keyword>
<feature type="domain" description="BAH" evidence="3">
    <location>
        <begin position="99"/>
        <end position="230"/>
    </location>
</feature>
<dbReference type="CTD" id="36344505"/>
<dbReference type="Pfam" id="PF01426">
    <property type="entry name" value="BAH"/>
    <property type="match status" value="1"/>
</dbReference>
<evidence type="ECO:0000259" key="4">
    <source>
        <dbReference type="PROSITE" id="PS51156"/>
    </source>
</evidence>
<keyword evidence="1" id="KW-0539">Nucleus</keyword>
<name>W6USE7_ECHGR</name>
<feature type="region of interest" description="Disordered" evidence="2">
    <location>
        <begin position="1120"/>
        <end position="1203"/>
    </location>
</feature>
<feature type="region of interest" description="Disordered" evidence="2">
    <location>
        <begin position="510"/>
        <end position="549"/>
    </location>
</feature>
<dbReference type="RefSeq" id="XP_024347560.1">
    <property type="nucleotide sequence ID" value="XM_024498039.1"/>
</dbReference>
<dbReference type="OMA" id="YPHSLES"/>
<dbReference type="KEGG" id="egl:EGR_08790"/>
<feature type="compositionally biased region" description="Polar residues" evidence="2">
    <location>
        <begin position="1136"/>
        <end position="1159"/>
    </location>
</feature>
<dbReference type="STRING" id="6210.W6USE7"/>
<feature type="region of interest" description="Disordered" evidence="2">
    <location>
        <begin position="751"/>
        <end position="784"/>
    </location>
</feature>
<feature type="compositionally biased region" description="Pro residues" evidence="2">
    <location>
        <begin position="1431"/>
        <end position="1443"/>
    </location>
</feature>
<dbReference type="SUPFAM" id="SSF82061">
    <property type="entry name" value="BAH domain"/>
    <property type="match status" value="1"/>
</dbReference>
<dbReference type="PROSITE" id="PS51156">
    <property type="entry name" value="ELM2"/>
    <property type="match status" value="1"/>
</dbReference>
<evidence type="ECO:0000256" key="2">
    <source>
        <dbReference type="SAM" id="MobiDB-lite"/>
    </source>
</evidence>
<feature type="region of interest" description="Disordered" evidence="2">
    <location>
        <begin position="1247"/>
        <end position="1267"/>
    </location>
</feature>
<feature type="compositionally biased region" description="Low complexity" evidence="2">
    <location>
        <begin position="1471"/>
        <end position="1504"/>
    </location>
</feature>
<feature type="domain" description="ELM2" evidence="4">
    <location>
        <begin position="231"/>
        <end position="421"/>
    </location>
</feature>
<feature type="compositionally biased region" description="Low complexity" evidence="2">
    <location>
        <begin position="1639"/>
        <end position="1666"/>
    </location>
</feature>
<feature type="compositionally biased region" description="Low complexity" evidence="2">
    <location>
        <begin position="1451"/>
        <end position="1462"/>
    </location>
</feature>
<evidence type="ECO:0000313" key="5">
    <source>
        <dbReference type="EMBL" id="EUB56364.1"/>
    </source>
</evidence>
<feature type="compositionally biased region" description="Low complexity" evidence="2">
    <location>
        <begin position="1515"/>
        <end position="1537"/>
    </location>
</feature>
<feature type="compositionally biased region" description="Pro residues" evidence="2">
    <location>
        <begin position="1403"/>
        <end position="1416"/>
    </location>
</feature>
<feature type="region of interest" description="Disordered" evidence="2">
    <location>
        <begin position="1047"/>
        <end position="1090"/>
    </location>
</feature>
<feature type="compositionally biased region" description="Basic residues" evidence="2">
    <location>
        <begin position="1677"/>
        <end position="1689"/>
    </location>
</feature>